<gene>
    <name evidence="2" type="ORF">TrVE_jg4928</name>
</gene>
<dbReference type="Proteomes" id="UP001165160">
    <property type="component" value="Unassembled WGS sequence"/>
</dbReference>
<dbReference type="EMBL" id="BRXX01000457">
    <property type="protein sequence ID" value="GMI13072.1"/>
    <property type="molecule type" value="Genomic_DNA"/>
</dbReference>
<name>A0A9W7FIH9_9STRA</name>
<evidence type="ECO:0000313" key="2">
    <source>
        <dbReference type="EMBL" id="GMI13072.1"/>
    </source>
</evidence>
<feature type="non-terminal residue" evidence="2">
    <location>
        <position position="1"/>
    </location>
</feature>
<evidence type="ECO:0000313" key="3">
    <source>
        <dbReference type="Proteomes" id="UP001165160"/>
    </source>
</evidence>
<reference evidence="3" key="1">
    <citation type="journal article" date="2023" name="Commun. Biol.">
        <title>Genome analysis of Parmales, the sister group of diatoms, reveals the evolutionary specialization of diatoms from phago-mixotrophs to photoautotrophs.</title>
        <authorList>
            <person name="Ban H."/>
            <person name="Sato S."/>
            <person name="Yoshikawa S."/>
            <person name="Yamada K."/>
            <person name="Nakamura Y."/>
            <person name="Ichinomiya M."/>
            <person name="Sato N."/>
            <person name="Blanc-Mathieu R."/>
            <person name="Endo H."/>
            <person name="Kuwata A."/>
            <person name="Ogata H."/>
        </authorList>
    </citation>
    <scope>NUCLEOTIDE SEQUENCE [LARGE SCALE GENOMIC DNA]</scope>
    <source>
        <strain evidence="3">NIES 3699</strain>
    </source>
</reference>
<dbReference type="AlphaFoldDB" id="A0A9W7FIH9"/>
<feature type="region of interest" description="Disordered" evidence="1">
    <location>
        <begin position="1"/>
        <end position="21"/>
    </location>
</feature>
<comment type="caution">
    <text evidence="2">The sequence shown here is derived from an EMBL/GenBank/DDBJ whole genome shotgun (WGS) entry which is preliminary data.</text>
</comment>
<feature type="compositionally biased region" description="Polar residues" evidence="1">
    <location>
        <begin position="1"/>
        <end position="16"/>
    </location>
</feature>
<keyword evidence="3" id="KW-1185">Reference proteome</keyword>
<protein>
    <submittedName>
        <fullName evidence="2">Uncharacterized protein</fullName>
    </submittedName>
</protein>
<evidence type="ECO:0000256" key="1">
    <source>
        <dbReference type="SAM" id="MobiDB-lite"/>
    </source>
</evidence>
<organism evidence="2 3">
    <name type="scientific">Triparma verrucosa</name>
    <dbReference type="NCBI Taxonomy" id="1606542"/>
    <lineage>
        <taxon>Eukaryota</taxon>
        <taxon>Sar</taxon>
        <taxon>Stramenopiles</taxon>
        <taxon>Ochrophyta</taxon>
        <taxon>Bolidophyceae</taxon>
        <taxon>Parmales</taxon>
        <taxon>Triparmaceae</taxon>
        <taxon>Triparma</taxon>
    </lineage>
</organism>
<accession>A0A9W7FIH9</accession>
<proteinExistence type="predicted"/>
<sequence length="256" mass="28090">FASAATSSINYLNESDPTAPKGIVEVEGSEEQEERLQALADIEEMKEVVSWYFHPSKAVKSSIASRCYFDRASAAPQETKEEADERAEAIAAAKEMGKIASWWSNPSQPVEVHSTSFARCVFSNDRETKEEADERAEAIAAAKEMGKIASWWSNPSQPVSVDATACGRNYFTRPSALSTSEPIRTVRTRGESVMDMFDMDMSMDGDDLTSFVSSLVIDTADKRGTEEEMDHVVEKEGNLSRSPSSVALFGLGEEVC</sequence>